<dbReference type="Gene3D" id="2.60.120.1620">
    <property type="match status" value="2"/>
</dbReference>
<reference evidence="4" key="2">
    <citation type="submission" date="2021-04" db="EMBL/GenBank/DDBJ databases">
        <authorList>
            <person name="Gilroy R."/>
        </authorList>
    </citation>
    <scope>NUCLEOTIDE SEQUENCE</scope>
    <source>
        <strain evidence="4">CHK195-6426</strain>
    </source>
</reference>
<dbReference type="Gene3D" id="3.30.379.10">
    <property type="entry name" value="Chitobiase/beta-hexosaminidase domain 2-like"/>
    <property type="match status" value="1"/>
</dbReference>
<evidence type="ECO:0000256" key="1">
    <source>
        <dbReference type="ARBA" id="ARBA00022801"/>
    </source>
</evidence>
<dbReference type="Gene3D" id="1.20.58.2150">
    <property type="match status" value="1"/>
</dbReference>
<sequence length="1162" mass="133695">MSFQIMQNEPCLIYVGKDEPEAVKIASQNLRKDIGRVLGISAGSTEDGGKAHIFIETLKDLREASQNRAELKVLFDEKGMVRREAYLLQVKEGRLFISGSDRRGTVYGIYELCRMLGVSPWYFFADVPVRKRQAFSLPEGFEKMDYPSVEYRGIFINDEEELEDWVKGHMGEDTIGVKTYEKVFELLLRLKGNYIWPAMHVNSFNVKKENGALAERMGIVVGTSHCDMLMRSNNREWKPWLAKKGYENVLYDYSIPGRNREILQEYWQESVEQNKDFETCYTLGMRGIHDSGFETSALVYHTPEEEKQAKIQLLSQIIKDQRNILEKTLGRDTMMTFVPYKEVLPLYDGGLEVPEDITLVWSNDNYGYIRRYPSKKEQKRSGGNGIYYHNSYWAPPSMSYVFLCSIPLAHTRNELKKAYEQGIRKLWVLNCGAIKPLEQEITFFLQFAWDIGKETDSTRDVEAWTAQWIDENFQGGIGREAAELLNDFSQLTNVRKLENMDTDAFSQTAYGDEAAVRIHRYEELFDRGNALYERLEEEEKDAFFQLVLLRIHAAYFTNLQYYYGDRSTLSCTQGKLKAAAEYVGLCRAFDDARRKLIYYYNKKMAGGKWDGILNPEGFPPPRAAMLPACTPPLSLKGREDGKSPMIVTVWNEGESLLFTKPGVKWFEIGNGTDGEFEFEIQAPDFVRLPDFAGEGFAEAYPEADGSRHGIFIVRGRAETEKRILVQVDDVKEDRQGSILVRCLADGSCVEIPVRICQVPTQCKNLEEDGIVCVEADSAASPDFRLVRRLGRGWGNLMEAENFAESTLEGRTPLSYPFYVTSAGEFLLEIHRFPSLDSVGRIRIGVSVDGSSIQIVESESTDEWRGTWKRNVLNNVERLYLKLPYLEPGEHQISFYGVDRYFAFTRFVIYTRERRENHFVGMKGEQSLPRRWNVEAWSREFYGEIDLRPRSIVYAQVEKEEDGLAAAGLVKRDAYYAGQVEPEYYFTQGSTVFQERDGSIRIDAASALALSPYAFTRGKHWKYCSSESYGRSGLAMYIRQPGLVWEGTEEAPSLNYRVRCDGGVYTLWLLAKFNDKEEAFLAAGVDGKPISREHLYGEGCLWRYEAEQIYRYVPLWRQQLSSGEHLLSLYALRSGLRYDRIYLTRGEELPPTDFLWRQEQAWF</sequence>
<dbReference type="GO" id="GO:0045493">
    <property type="term" value="P:xylan catabolic process"/>
    <property type="evidence" value="ECO:0007669"/>
    <property type="project" value="InterPro"/>
</dbReference>
<feature type="domain" description="Gylcosyl hydrolase 115 C-terminal" evidence="3">
    <location>
        <begin position="766"/>
        <end position="913"/>
    </location>
</feature>
<dbReference type="InterPro" id="IPR042301">
    <property type="entry name" value="GH115_sf"/>
</dbReference>
<dbReference type="PANTHER" id="PTHR37842:SF2">
    <property type="entry name" value="GYLCOSYL HYDROLASE 115 C-TERMINAL DOMAIN-CONTAINING PROTEIN"/>
    <property type="match status" value="1"/>
</dbReference>
<dbReference type="Proteomes" id="UP000824265">
    <property type="component" value="Unassembled WGS sequence"/>
</dbReference>
<evidence type="ECO:0000259" key="3">
    <source>
        <dbReference type="Pfam" id="PF17829"/>
    </source>
</evidence>
<organism evidence="4 5">
    <name type="scientific">Candidatus Acetatifactor stercoripullorum</name>
    <dbReference type="NCBI Taxonomy" id="2838414"/>
    <lineage>
        <taxon>Bacteria</taxon>
        <taxon>Bacillati</taxon>
        <taxon>Bacillota</taxon>
        <taxon>Clostridia</taxon>
        <taxon>Lachnospirales</taxon>
        <taxon>Lachnospiraceae</taxon>
        <taxon>Acetatifactor</taxon>
    </lineage>
</organism>
<dbReference type="SUPFAM" id="SSF55545">
    <property type="entry name" value="beta-N-acetylhexosaminidase-like domain"/>
    <property type="match status" value="1"/>
</dbReference>
<dbReference type="Pfam" id="PF17829">
    <property type="entry name" value="GH115_C"/>
    <property type="match status" value="1"/>
</dbReference>
<evidence type="ECO:0000313" key="5">
    <source>
        <dbReference type="Proteomes" id="UP000824265"/>
    </source>
</evidence>
<dbReference type="Pfam" id="PF03648">
    <property type="entry name" value="Glyco_hydro_67N"/>
    <property type="match status" value="1"/>
</dbReference>
<dbReference type="EMBL" id="DXGH01000003">
    <property type="protein sequence ID" value="HIW80007.1"/>
    <property type="molecule type" value="Genomic_DNA"/>
</dbReference>
<dbReference type="Pfam" id="PF15979">
    <property type="entry name" value="Glyco_hydro_115"/>
    <property type="match status" value="1"/>
</dbReference>
<dbReference type="InterPro" id="IPR041437">
    <property type="entry name" value="GH115_C"/>
</dbReference>
<keyword evidence="1 4" id="KW-0378">Hydrolase</keyword>
<dbReference type="PANTHER" id="PTHR37842">
    <property type="match status" value="1"/>
</dbReference>
<protein>
    <submittedName>
        <fullName evidence="4">Glycosyl hydrolase 115 family protein</fullName>
    </submittedName>
</protein>
<dbReference type="GO" id="GO:0046559">
    <property type="term" value="F:alpha-glucuronidase activity"/>
    <property type="evidence" value="ECO:0007669"/>
    <property type="project" value="InterPro"/>
</dbReference>
<proteinExistence type="predicted"/>
<name>A0A9D1U9Y7_9FIRM</name>
<gene>
    <name evidence="4" type="ORF">H9742_00535</name>
</gene>
<reference evidence="4" key="1">
    <citation type="journal article" date="2021" name="PeerJ">
        <title>Extensive microbial diversity within the chicken gut microbiome revealed by metagenomics and culture.</title>
        <authorList>
            <person name="Gilroy R."/>
            <person name="Ravi A."/>
            <person name="Getino M."/>
            <person name="Pursley I."/>
            <person name="Horton D.L."/>
            <person name="Alikhan N.F."/>
            <person name="Baker D."/>
            <person name="Gharbi K."/>
            <person name="Hall N."/>
            <person name="Watson M."/>
            <person name="Adriaenssens E.M."/>
            <person name="Foster-Nyarko E."/>
            <person name="Jarju S."/>
            <person name="Secka A."/>
            <person name="Antonio M."/>
            <person name="Oren A."/>
            <person name="Chaudhuri R.R."/>
            <person name="La Ragione R."/>
            <person name="Hildebrand F."/>
            <person name="Pallen M.J."/>
        </authorList>
    </citation>
    <scope>NUCLEOTIDE SEQUENCE</scope>
    <source>
        <strain evidence="4">CHK195-6426</strain>
    </source>
</reference>
<dbReference type="InterPro" id="IPR029018">
    <property type="entry name" value="Hex-like_dom2"/>
</dbReference>
<dbReference type="InterPro" id="IPR031924">
    <property type="entry name" value="GH115"/>
</dbReference>
<dbReference type="Gene3D" id="3.20.20.520">
    <property type="entry name" value="Glycosyl hydrolase family 115"/>
    <property type="match status" value="1"/>
</dbReference>
<evidence type="ECO:0000259" key="2">
    <source>
        <dbReference type="Pfam" id="PF03648"/>
    </source>
</evidence>
<accession>A0A9D1U9Y7</accession>
<dbReference type="AlphaFoldDB" id="A0A9D1U9Y7"/>
<feature type="domain" description="Alpha glucuronidase N-terminal" evidence="2">
    <location>
        <begin position="13"/>
        <end position="112"/>
    </location>
</feature>
<dbReference type="InterPro" id="IPR005154">
    <property type="entry name" value="Glyco_hydro_67_aGlcAse_N"/>
</dbReference>
<evidence type="ECO:0000313" key="4">
    <source>
        <dbReference type="EMBL" id="HIW80007.1"/>
    </source>
</evidence>
<comment type="caution">
    <text evidence="4">The sequence shown here is derived from an EMBL/GenBank/DDBJ whole genome shotgun (WGS) entry which is preliminary data.</text>
</comment>